<sequence length="42" mass="5338">MASYFHVYFYKNIKRRRAGIREYRHMKKKKILKKVLLALFKY</sequence>
<dbReference type="AlphaFoldDB" id="A0A4P6LUI0"/>
<evidence type="ECO:0000313" key="2">
    <source>
        <dbReference type="Proteomes" id="UP000289794"/>
    </source>
</evidence>
<proteinExistence type="predicted"/>
<gene>
    <name evidence="1" type="ORF">PMF13cell1_01579</name>
</gene>
<dbReference type="EMBL" id="CP035945">
    <property type="protein sequence ID" value="QBE96041.1"/>
    <property type="molecule type" value="Genomic_DNA"/>
</dbReference>
<accession>A0A4P6LUI0</accession>
<dbReference type="Proteomes" id="UP000289794">
    <property type="component" value="Chromosome"/>
</dbReference>
<name>A0A4P6LUI0_9FIRM</name>
<protein>
    <submittedName>
        <fullName evidence="1">Uncharacterized protein</fullName>
    </submittedName>
</protein>
<organism evidence="1 2">
    <name type="scientific">Blautia producta</name>
    <dbReference type="NCBI Taxonomy" id="33035"/>
    <lineage>
        <taxon>Bacteria</taxon>
        <taxon>Bacillati</taxon>
        <taxon>Bacillota</taxon>
        <taxon>Clostridia</taxon>
        <taxon>Lachnospirales</taxon>
        <taxon>Lachnospiraceae</taxon>
        <taxon>Blautia</taxon>
    </lineage>
</organism>
<evidence type="ECO:0000313" key="1">
    <source>
        <dbReference type="EMBL" id="QBE96041.1"/>
    </source>
</evidence>
<dbReference type="KEGG" id="bpro:PMF13cell1_01579"/>
<reference evidence="1 2" key="1">
    <citation type="submission" date="2019-01" db="EMBL/GenBank/DDBJ databases">
        <title>PMF-metabolizing Aryl O-demethylase.</title>
        <authorList>
            <person name="Kim M."/>
        </authorList>
    </citation>
    <scope>NUCLEOTIDE SEQUENCE [LARGE SCALE GENOMIC DNA]</scope>
    <source>
        <strain evidence="1 2">PMF1</strain>
    </source>
</reference>